<protein>
    <submittedName>
        <fullName evidence="1">Uncharacterized protein</fullName>
    </submittedName>
</protein>
<gene>
    <name evidence="1" type="ORF">HK105_202678</name>
</gene>
<comment type="caution">
    <text evidence="1">The sequence shown here is derived from an EMBL/GenBank/DDBJ whole genome shotgun (WGS) entry which is preliminary data.</text>
</comment>
<proteinExistence type="predicted"/>
<dbReference type="Proteomes" id="UP001527925">
    <property type="component" value="Unassembled WGS sequence"/>
</dbReference>
<name>A0ABR4NE73_9FUNG</name>
<reference evidence="1 2" key="1">
    <citation type="submission" date="2023-09" db="EMBL/GenBank/DDBJ databases">
        <title>Pangenome analysis of Batrachochytrium dendrobatidis and related Chytrids.</title>
        <authorList>
            <person name="Yacoub M.N."/>
            <person name="Stajich J.E."/>
            <person name="James T.Y."/>
        </authorList>
    </citation>
    <scope>NUCLEOTIDE SEQUENCE [LARGE SCALE GENOMIC DNA]</scope>
    <source>
        <strain evidence="1 2">JEL0888</strain>
    </source>
</reference>
<keyword evidence="2" id="KW-1185">Reference proteome</keyword>
<evidence type="ECO:0000313" key="1">
    <source>
        <dbReference type="EMBL" id="KAL2917805.1"/>
    </source>
</evidence>
<accession>A0ABR4NE73</accession>
<sequence>MDAPATMLDSGLLPQWRAVVLAVLPPPMCLLRIGIKDKSDAEFVPLSTLTAMRNHKDDATLGGRMCEMRFGKRRIAKAWADMVARCALATSEPAPTVGDDQTVVSLTARRA</sequence>
<dbReference type="EMBL" id="JADGIZ020000009">
    <property type="protein sequence ID" value="KAL2917805.1"/>
    <property type="molecule type" value="Genomic_DNA"/>
</dbReference>
<organism evidence="1 2">
    <name type="scientific">Polyrhizophydium stewartii</name>
    <dbReference type="NCBI Taxonomy" id="2732419"/>
    <lineage>
        <taxon>Eukaryota</taxon>
        <taxon>Fungi</taxon>
        <taxon>Fungi incertae sedis</taxon>
        <taxon>Chytridiomycota</taxon>
        <taxon>Chytridiomycota incertae sedis</taxon>
        <taxon>Chytridiomycetes</taxon>
        <taxon>Rhizophydiales</taxon>
        <taxon>Rhizophydiales incertae sedis</taxon>
        <taxon>Polyrhizophydium</taxon>
    </lineage>
</organism>
<evidence type="ECO:0000313" key="2">
    <source>
        <dbReference type="Proteomes" id="UP001527925"/>
    </source>
</evidence>